<protein>
    <recommendedName>
        <fullName evidence="3">GH26 domain-containing protein</fullName>
    </recommendedName>
</protein>
<dbReference type="Gene3D" id="3.20.20.80">
    <property type="entry name" value="Glycosidases"/>
    <property type="match status" value="1"/>
</dbReference>
<dbReference type="InterPro" id="IPR022790">
    <property type="entry name" value="GH26_dom"/>
</dbReference>
<gene>
    <name evidence="4" type="ORF">HK413_12890</name>
</gene>
<dbReference type="Pfam" id="PF02156">
    <property type="entry name" value="Glyco_hydro_26"/>
    <property type="match status" value="1"/>
</dbReference>
<proteinExistence type="predicted"/>
<feature type="domain" description="GH26" evidence="3">
    <location>
        <begin position="5"/>
        <end position="100"/>
    </location>
</feature>
<keyword evidence="1" id="KW-0378">Hydrolase</keyword>
<dbReference type="EMBL" id="JABFCR010000065">
    <property type="protein sequence ID" value="NNU34727.1"/>
    <property type="molecule type" value="Genomic_DNA"/>
</dbReference>
<evidence type="ECO:0000313" key="4">
    <source>
        <dbReference type="EMBL" id="NNU34727.1"/>
    </source>
</evidence>
<dbReference type="Proteomes" id="UP000566071">
    <property type="component" value="Unassembled WGS sequence"/>
</dbReference>
<comment type="caution">
    <text evidence="4">The sequence shown here is derived from an EMBL/GenBank/DDBJ whole genome shotgun (WGS) entry which is preliminary data.</text>
</comment>
<evidence type="ECO:0000313" key="5">
    <source>
        <dbReference type="Proteomes" id="UP000566071"/>
    </source>
</evidence>
<evidence type="ECO:0000256" key="2">
    <source>
        <dbReference type="ARBA" id="ARBA00023295"/>
    </source>
</evidence>
<evidence type="ECO:0000256" key="1">
    <source>
        <dbReference type="ARBA" id="ARBA00022801"/>
    </source>
</evidence>
<reference evidence="4 5" key="1">
    <citation type="submission" date="2020-05" db="EMBL/GenBank/DDBJ databases">
        <authorList>
            <person name="Khan S.A."/>
            <person name="Jeon C.O."/>
            <person name="Chun B.H."/>
        </authorList>
    </citation>
    <scope>NUCLEOTIDE SEQUENCE [LARGE SCALE GENOMIC DNA]</scope>
    <source>
        <strain evidence="4 5">S1162</strain>
    </source>
</reference>
<sequence length="103" mass="11672">MLYIHGDKYVDMVALDDYPKTPGFDNYPALLKLGKPVTDGEVGPHQQSYGKFDELAVLETYKGKAPYFLQWHSWTNAKVAIVDNLHAKEMMNDAAAITLDRIR</sequence>
<accession>A0ABX1W3E1</accession>
<keyword evidence="5" id="KW-1185">Reference proteome</keyword>
<keyword evidence="2" id="KW-0326">Glycosidase</keyword>
<evidence type="ECO:0000259" key="3">
    <source>
        <dbReference type="Pfam" id="PF02156"/>
    </source>
</evidence>
<organism evidence="4 5">
    <name type="scientific">Mucilaginibacter humi</name>
    <dbReference type="NCBI Taxonomy" id="2732510"/>
    <lineage>
        <taxon>Bacteria</taxon>
        <taxon>Pseudomonadati</taxon>
        <taxon>Bacteroidota</taxon>
        <taxon>Sphingobacteriia</taxon>
        <taxon>Sphingobacteriales</taxon>
        <taxon>Sphingobacteriaceae</taxon>
        <taxon>Mucilaginibacter</taxon>
    </lineage>
</organism>
<dbReference type="RefSeq" id="WP_175270398.1">
    <property type="nucleotide sequence ID" value="NZ_JABFCR010000065.1"/>
</dbReference>
<name>A0ABX1W3E1_9SPHI</name>